<dbReference type="PANTHER" id="PTHR16877:SF0">
    <property type="entry name" value="HEPCIDIN"/>
    <property type="match status" value="1"/>
</dbReference>
<keyword evidence="4" id="KW-0372">Hormone</keyword>
<dbReference type="GO" id="GO:1904479">
    <property type="term" value="P:negative regulation of intestinal absorption"/>
    <property type="evidence" value="ECO:0007669"/>
    <property type="project" value="Ensembl"/>
</dbReference>
<dbReference type="GO" id="GO:0042742">
    <property type="term" value="P:defense response to bacterium"/>
    <property type="evidence" value="ECO:0007669"/>
    <property type="project" value="TreeGrafter"/>
</dbReference>
<dbReference type="KEGG" id="ocu:103345422"/>
<comment type="subcellular location">
    <subcellularLocation>
        <location evidence="1">Secreted</location>
    </subcellularLocation>
</comment>
<dbReference type="GeneTree" id="ENSGT00390000003154"/>
<proteinExistence type="inferred from homology"/>
<dbReference type="GO" id="GO:0060586">
    <property type="term" value="P:multicellular organismal-level iron ion homeostasis"/>
    <property type="evidence" value="ECO:0007669"/>
    <property type="project" value="Ensembl"/>
</dbReference>
<gene>
    <name evidence="8" type="primary">HAMP</name>
</gene>
<dbReference type="GO" id="GO:0032436">
    <property type="term" value="P:positive regulation of proteasomal ubiquitin-dependent protein catabolic process"/>
    <property type="evidence" value="ECO:0007669"/>
    <property type="project" value="Ensembl"/>
</dbReference>
<dbReference type="HOGENOM" id="CLU_2557737_0_0_1"/>
<dbReference type="PaxDb" id="9986-ENSOCUP00000024006"/>
<reference evidence="8" key="2">
    <citation type="submission" date="2025-08" db="UniProtKB">
        <authorList>
            <consortium name="Ensembl"/>
        </authorList>
    </citation>
    <scope>IDENTIFICATION</scope>
    <source>
        <strain evidence="8">Thorbecke</strain>
    </source>
</reference>
<keyword evidence="6" id="KW-1015">Disulfide bond</keyword>
<feature type="signal peptide" evidence="7">
    <location>
        <begin position="1"/>
        <end position="23"/>
    </location>
</feature>
<dbReference type="GO" id="GO:0010039">
    <property type="term" value="P:response to iron ion"/>
    <property type="evidence" value="ECO:0007669"/>
    <property type="project" value="Ensembl"/>
</dbReference>
<evidence type="ECO:0000256" key="6">
    <source>
        <dbReference type="ARBA" id="ARBA00023157"/>
    </source>
</evidence>
<reference evidence="8 9" key="1">
    <citation type="journal article" date="2011" name="Nature">
        <title>A high-resolution map of human evolutionary constraint using 29 mammals.</title>
        <authorList>
            <person name="Lindblad-Toh K."/>
            <person name="Garber M."/>
            <person name="Zuk O."/>
            <person name="Lin M.F."/>
            <person name="Parker B.J."/>
            <person name="Washietl S."/>
            <person name="Kheradpour P."/>
            <person name="Ernst J."/>
            <person name="Jordan G."/>
            <person name="Mauceli E."/>
            <person name="Ward L.D."/>
            <person name="Lowe C.B."/>
            <person name="Holloway A.K."/>
            <person name="Clamp M."/>
            <person name="Gnerre S."/>
            <person name="Alfoldi J."/>
            <person name="Beal K."/>
            <person name="Chang J."/>
            <person name="Clawson H."/>
            <person name="Cuff J."/>
            <person name="Di Palma F."/>
            <person name="Fitzgerald S."/>
            <person name="Flicek P."/>
            <person name="Guttman M."/>
            <person name="Hubisz M.J."/>
            <person name="Jaffe D.B."/>
            <person name="Jungreis I."/>
            <person name="Kent W.J."/>
            <person name="Kostka D."/>
            <person name="Lara M."/>
            <person name="Martins A.L."/>
            <person name="Massingham T."/>
            <person name="Moltke I."/>
            <person name="Raney B.J."/>
            <person name="Rasmussen M.D."/>
            <person name="Robinson J."/>
            <person name="Stark A."/>
            <person name="Vilella A.J."/>
            <person name="Wen J."/>
            <person name="Xie X."/>
            <person name="Zody M.C."/>
            <person name="Baldwin J."/>
            <person name="Bloom T."/>
            <person name="Chin C.W."/>
            <person name="Heiman D."/>
            <person name="Nicol R."/>
            <person name="Nusbaum C."/>
            <person name="Young S."/>
            <person name="Wilkinson J."/>
            <person name="Worley K.C."/>
            <person name="Kovar C.L."/>
            <person name="Muzny D.M."/>
            <person name="Gibbs R.A."/>
            <person name="Cree A."/>
            <person name="Dihn H.H."/>
            <person name="Fowler G."/>
            <person name="Jhangiani S."/>
            <person name="Joshi V."/>
            <person name="Lee S."/>
            <person name="Lewis L.R."/>
            <person name="Nazareth L.V."/>
            <person name="Okwuonu G."/>
            <person name="Santibanez J."/>
            <person name="Warren W.C."/>
            <person name="Mardis E.R."/>
            <person name="Weinstock G.M."/>
            <person name="Wilson R.K."/>
            <person name="Delehaunty K."/>
            <person name="Dooling D."/>
            <person name="Fronik C."/>
            <person name="Fulton L."/>
            <person name="Fulton B."/>
            <person name="Graves T."/>
            <person name="Minx P."/>
            <person name="Sodergren E."/>
            <person name="Birney E."/>
            <person name="Margulies E.H."/>
            <person name="Herrero J."/>
            <person name="Green E.D."/>
            <person name="Haussler D."/>
            <person name="Siepel A."/>
            <person name="Goldman N."/>
            <person name="Pollard K.S."/>
            <person name="Pedersen J.S."/>
            <person name="Lander E.S."/>
            <person name="Kellis M."/>
        </authorList>
    </citation>
    <scope>NUCLEOTIDE SEQUENCE [LARGE SCALE GENOMIC DNA]</scope>
    <source>
        <strain evidence="9">Thorbecke</strain>
    </source>
</reference>
<dbReference type="InterPro" id="IPR010500">
    <property type="entry name" value="Hepcidin"/>
</dbReference>
<dbReference type="OMA" id="PICLFCC"/>
<evidence type="ECO:0000313" key="8">
    <source>
        <dbReference type="Ensembl" id="ENSOCUP00000024006.1"/>
    </source>
</evidence>
<dbReference type="GO" id="GO:0141108">
    <property type="term" value="F:transporter regulator activity"/>
    <property type="evidence" value="ECO:0007669"/>
    <property type="project" value="Ensembl"/>
</dbReference>
<comment type="similarity">
    <text evidence="2">Belongs to the hepcidin family.</text>
</comment>
<name>G1U3P2_RABIT</name>
<dbReference type="STRING" id="9986.ENSOCUP00000024006"/>
<accession>G1U3P2</accession>
<dbReference type="InParanoid" id="G1U3P2"/>
<dbReference type="Proteomes" id="UP000001811">
    <property type="component" value="Unplaced"/>
</dbReference>
<evidence type="ECO:0000256" key="4">
    <source>
        <dbReference type="ARBA" id="ARBA00022702"/>
    </source>
</evidence>
<evidence type="ECO:0000256" key="1">
    <source>
        <dbReference type="ARBA" id="ARBA00004613"/>
    </source>
</evidence>
<dbReference type="SMR" id="G1U3P2"/>
<keyword evidence="5 7" id="KW-0732">Signal</keyword>
<feature type="chain" id="PRO_5003423240" evidence="7">
    <location>
        <begin position="24"/>
        <end position="83"/>
    </location>
</feature>
<dbReference type="CTD" id="57817"/>
<dbReference type="GeneID" id="103345422"/>
<dbReference type="Bgee" id="ENSOCUG00000026224">
    <property type="expression patterns" value="Expressed in liver and 17 other cell types or tissues"/>
</dbReference>
<evidence type="ECO:0000256" key="3">
    <source>
        <dbReference type="ARBA" id="ARBA00022525"/>
    </source>
</evidence>
<dbReference type="GO" id="GO:0005615">
    <property type="term" value="C:extracellular space"/>
    <property type="evidence" value="ECO:0007669"/>
    <property type="project" value="Ensembl"/>
</dbReference>
<keyword evidence="9" id="KW-1185">Reference proteome</keyword>
<dbReference type="Pfam" id="PF06446">
    <property type="entry name" value="Hepcidin"/>
    <property type="match status" value="1"/>
</dbReference>
<organism evidence="8 9">
    <name type="scientific">Oryctolagus cuniculus</name>
    <name type="common">Rabbit</name>
    <dbReference type="NCBI Taxonomy" id="9986"/>
    <lineage>
        <taxon>Eukaryota</taxon>
        <taxon>Metazoa</taxon>
        <taxon>Chordata</taxon>
        <taxon>Craniata</taxon>
        <taxon>Vertebrata</taxon>
        <taxon>Euteleostomi</taxon>
        <taxon>Mammalia</taxon>
        <taxon>Eutheria</taxon>
        <taxon>Euarchontoglires</taxon>
        <taxon>Glires</taxon>
        <taxon>Lagomorpha</taxon>
        <taxon>Leporidae</taxon>
        <taxon>Oryctolagus</taxon>
    </lineage>
</organism>
<dbReference type="Ensembl" id="ENSOCUT00000030364.3">
    <property type="protein sequence ID" value="ENSOCUP00000024006.1"/>
    <property type="gene ID" value="ENSOCUG00000026224.3"/>
</dbReference>
<dbReference type="FunCoup" id="G1U3P2">
    <property type="interactions" value="2"/>
</dbReference>
<dbReference type="GO" id="GO:0005179">
    <property type="term" value="F:hormone activity"/>
    <property type="evidence" value="ECO:0007669"/>
    <property type="project" value="UniProtKB-KW"/>
</dbReference>
<sequence>MALSVQTQAACLLLLVLTGLTSGSVLQQQTQQLAARQPQDTTGAQTSLMPAAHSLSRRDTHFPICIFCCSCCRNSKCGICCKT</sequence>
<evidence type="ECO:0000256" key="7">
    <source>
        <dbReference type="SAM" id="SignalP"/>
    </source>
</evidence>
<evidence type="ECO:0000256" key="5">
    <source>
        <dbReference type="ARBA" id="ARBA00022729"/>
    </source>
</evidence>
<dbReference type="GO" id="GO:0006879">
    <property type="term" value="P:intracellular iron ion homeostasis"/>
    <property type="evidence" value="ECO:0007669"/>
    <property type="project" value="Ensembl"/>
</dbReference>
<dbReference type="GO" id="GO:1904039">
    <property type="term" value="P:negative regulation of iron export across plasma membrane"/>
    <property type="evidence" value="ECO:0007669"/>
    <property type="project" value="Ensembl"/>
</dbReference>
<dbReference type="PANTHER" id="PTHR16877">
    <property type="entry name" value="HEPCIDIN"/>
    <property type="match status" value="1"/>
</dbReference>
<protein>
    <submittedName>
        <fullName evidence="8">Hepcidin antimicrobial peptide</fullName>
    </submittedName>
</protein>
<evidence type="ECO:0000313" key="9">
    <source>
        <dbReference type="Proteomes" id="UP000001811"/>
    </source>
</evidence>
<reference evidence="8" key="3">
    <citation type="submission" date="2025-09" db="UniProtKB">
        <authorList>
            <consortium name="Ensembl"/>
        </authorList>
    </citation>
    <scope>IDENTIFICATION</scope>
    <source>
        <strain evidence="8">Thorbecke</strain>
    </source>
</reference>
<evidence type="ECO:0000256" key="2">
    <source>
        <dbReference type="ARBA" id="ARBA00008022"/>
    </source>
</evidence>
<dbReference type="eggNOG" id="ENOG502T0FU">
    <property type="taxonomic scope" value="Eukaryota"/>
</dbReference>
<keyword evidence="3" id="KW-0964">Secreted</keyword>
<dbReference type="AlphaFoldDB" id="G1U3P2"/>
<dbReference type="OrthoDB" id="9428792at2759"/>